<protein>
    <recommendedName>
        <fullName evidence="6">2Fe-2S ferredoxin-type domain-containing protein</fullName>
    </recommendedName>
</protein>
<dbReference type="AlphaFoldDB" id="A0A8B6GV02"/>
<dbReference type="PROSITE" id="PS00197">
    <property type="entry name" value="2FE2S_FER_1"/>
    <property type="match status" value="1"/>
</dbReference>
<dbReference type="InterPro" id="IPR002888">
    <property type="entry name" value="2Fe-2S-bd"/>
</dbReference>
<keyword evidence="3" id="KW-0560">Oxidoreductase</keyword>
<reference evidence="7" key="1">
    <citation type="submission" date="2018-11" db="EMBL/GenBank/DDBJ databases">
        <authorList>
            <person name="Alioto T."/>
            <person name="Alioto T."/>
        </authorList>
    </citation>
    <scope>NUCLEOTIDE SEQUENCE</scope>
</reference>
<dbReference type="InterPro" id="IPR036010">
    <property type="entry name" value="2Fe-2S_ferredoxin-like_sf"/>
</dbReference>
<dbReference type="Gene3D" id="3.10.20.30">
    <property type="match status" value="1"/>
</dbReference>
<dbReference type="PANTHER" id="PTHR45444">
    <property type="entry name" value="XANTHINE DEHYDROGENASE"/>
    <property type="match status" value="1"/>
</dbReference>
<dbReference type="GO" id="GO:0051537">
    <property type="term" value="F:2 iron, 2 sulfur cluster binding"/>
    <property type="evidence" value="ECO:0007669"/>
    <property type="project" value="UniProtKB-KW"/>
</dbReference>
<evidence type="ECO:0000256" key="4">
    <source>
        <dbReference type="ARBA" id="ARBA00023004"/>
    </source>
</evidence>
<evidence type="ECO:0000256" key="5">
    <source>
        <dbReference type="ARBA" id="ARBA00023014"/>
    </source>
</evidence>
<gene>
    <name evidence="7" type="ORF">MGAL_10B066412</name>
</gene>
<dbReference type="InterPro" id="IPR036884">
    <property type="entry name" value="2Fe-2S-bd_dom_sf"/>
</dbReference>
<accession>A0A8B6GV02</accession>
<dbReference type="PROSITE" id="PS51085">
    <property type="entry name" value="2FE2S_FER_2"/>
    <property type="match status" value="1"/>
</dbReference>
<keyword evidence="2" id="KW-0479">Metal-binding</keyword>
<dbReference type="SUPFAM" id="SSF47741">
    <property type="entry name" value="CO dehydrogenase ISP C-domain like"/>
    <property type="match status" value="1"/>
</dbReference>
<dbReference type="PANTHER" id="PTHR45444:SF3">
    <property type="entry name" value="XANTHINE DEHYDROGENASE"/>
    <property type="match status" value="1"/>
</dbReference>
<dbReference type="Proteomes" id="UP000596742">
    <property type="component" value="Unassembled WGS sequence"/>
</dbReference>
<dbReference type="OrthoDB" id="8300278at2759"/>
<dbReference type="GO" id="GO:0016491">
    <property type="term" value="F:oxidoreductase activity"/>
    <property type="evidence" value="ECO:0007669"/>
    <property type="project" value="UniProtKB-KW"/>
</dbReference>
<name>A0A8B6GV02_MYTGA</name>
<dbReference type="EMBL" id="UYJE01009077">
    <property type="protein sequence ID" value="VDI69803.1"/>
    <property type="molecule type" value="Genomic_DNA"/>
</dbReference>
<keyword evidence="4" id="KW-0408">Iron</keyword>
<dbReference type="Pfam" id="PF00111">
    <property type="entry name" value="Fer2"/>
    <property type="match status" value="1"/>
</dbReference>
<dbReference type="FunFam" id="3.10.20.30:FF:000015">
    <property type="entry name" value="Aldehyde oxidase 1"/>
    <property type="match status" value="1"/>
</dbReference>
<dbReference type="InterPro" id="IPR012675">
    <property type="entry name" value="Beta-grasp_dom_sf"/>
</dbReference>
<dbReference type="SUPFAM" id="SSF54292">
    <property type="entry name" value="2Fe-2S ferredoxin-like"/>
    <property type="match status" value="1"/>
</dbReference>
<evidence type="ECO:0000313" key="8">
    <source>
        <dbReference type="Proteomes" id="UP000596742"/>
    </source>
</evidence>
<evidence type="ECO:0000256" key="1">
    <source>
        <dbReference type="ARBA" id="ARBA00022714"/>
    </source>
</evidence>
<keyword evidence="1" id="KW-0001">2Fe-2S</keyword>
<sequence>MYKKGPLVFYVNGKKVEDPDPDPGYTLLFYLRKKLCLTGTKLGCGEGGCGACTVMVSKYLPDTKIVKHFSANACLIPICSLHGMAVTTVEGIGSIQNGLHPVQERIAKSHGSQCGFCTPGIVMSMYTLLRNNPQPTGAEMENAFEGNLCRCTGYRPILEGFKSFTKEFCQMGENCCKNTGNCSNGVVENGTENGQTSDYLPLDSTQDPIFPPELRVNSIIRFNTGSYFPSRITGSYFPPELREYLLINTGSYFPPELRVNIYLNTDTGSIFPPELRVISTVRFNTGSYFPSRITGKYLPLDSTQDPIFPPELRVSTVRFNNRILFSSRITGKYLPTQDSIFPPELR</sequence>
<dbReference type="GO" id="GO:0005506">
    <property type="term" value="F:iron ion binding"/>
    <property type="evidence" value="ECO:0007669"/>
    <property type="project" value="InterPro"/>
</dbReference>
<dbReference type="FunFam" id="1.10.150.120:FF:000009">
    <property type="entry name" value="Aldehyde oxidase 6"/>
    <property type="match status" value="1"/>
</dbReference>
<evidence type="ECO:0000256" key="3">
    <source>
        <dbReference type="ARBA" id="ARBA00023002"/>
    </source>
</evidence>
<keyword evidence="8" id="KW-1185">Reference proteome</keyword>
<dbReference type="InterPro" id="IPR001041">
    <property type="entry name" value="2Fe-2S_ferredoxin-type"/>
</dbReference>
<comment type="caution">
    <text evidence="7">The sequence shown here is derived from an EMBL/GenBank/DDBJ whole genome shotgun (WGS) entry which is preliminary data.</text>
</comment>
<dbReference type="InterPro" id="IPR016208">
    <property type="entry name" value="Ald_Oxase/xanthine_DH-like"/>
</dbReference>
<keyword evidence="5" id="KW-0411">Iron-sulfur</keyword>
<evidence type="ECO:0000259" key="6">
    <source>
        <dbReference type="PROSITE" id="PS51085"/>
    </source>
</evidence>
<dbReference type="InterPro" id="IPR006058">
    <property type="entry name" value="2Fe2S_fd_BS"/>
</dbReference>
<evidence type="ECO:0000256" key="2">
    <source>
        <dbReference type="ARBA" id="ARBA00022723"/>
    </source>
</evidence>
<feature type="domain" description="2Fe-2S ferredoxin-type" evidence="6">
    <location>
        <begin position="5"/>
        <end position="92"/>
    </location>
</feature>
<evidence type="ECO:0000313" key="7">
    <source>
        <dbReference type="EMBL" id="VDI69803.1"/>
    </source>
</evidence>
<organism evidence="7 8">
    <name type="scientific">Mytilus galloprovincialis</name>
    <name type="common">Mediterranean mussel</name>
    <dbReference type="NCBI Taxonomy" id="29158"/>
    <lineage>
        <taxon>Eukaryota</taxon>
        <taxon>Metazoa</taxon>
        <taxon>Spiralia</taxon>
        <taxon>Lophotrochozoa</taxon>
        <taxon>Mollusca</taxon>
        <taxon>Bivalvia</taxon>
        <taxon>Autobranchia</taxon>
        <taxon>Pteriomorphia</taxon>
        <taxon>Mytilida</taxon>
        <taxon>Mytiloidea</taxon>
        <taxon>Mytilidae</taxon>
        <taxon>Mytilinae</taxon>
        <taxon>Mytilus</taxon>
    </lineage>
</organism>
<dbReference type="Pfam" id="PF01799">
    <property type="entry name" value="Fer2_2"/>
    <property type="match status" value="1"/>
</dbReference>
<dbReference type="Gene3D" id="1.10.150.120">
    <property type="entry name" value="[2Fe-2S]-binding domain"/>
    <property type="match status" value="1"/>
</dbReference>
<proteinExistence type="predicted"/>